<keyword evidence="4" id="KW-1185">Reference proteome</keyword>
<evidence type="ECO:0000256" key="1">
    <source>
        <dbReference type="SAM" id="MobiDB-lite"/>
    </source>
</evidence>
<dbReference type="InterPro" id="IPR015890">
    <property type="entry name" value="Chorismate_C"/>
</dbReference>
<evidence type="ECO:0000313" key="4">
    <source>
        <dbReference type="Proteomes" id="UP001596328"/>
    </source>
</evidence>
<dbReference type="Proteomes" id="UP001596328">
    <property type="component" value="Unassembled WGS sequence"/>
</dbReference>
<dbReference type="InterPro" id="IPR005801">
    <property type="entry name" value="ADC_synthase"/>
</dbReference>
<protein>
    <submittedName>
        <fullName evidence="3">Chorismate-binding protein</fullName>
    </submittedName>
</protein>
<name>A0ABD5RXL0_9EURY</name>
<proteinExistence type="predicted"/>
<dbReference type="Pfam" id="PF00425">
    <property type="entry name" value="Chorismate_bind"/>
    <property type="match status" value="1"/>
</dbReference>
<feature type="non-terminal residue" evidence="3">
    <location>
        <position position="1"/>
    </location>
</feature>
<reference evidence="3 4" key="1">
    <citation type="journal article" date="2019" name="Int. J. Syst. Evol. Microbiol.">
        <title>The Global Catalogue of Microorganisms (GCM) 10K type strain sequencing project: providing services to taxonomists for standard genome sequencing and annotation.</title>
        <authorList>
            <consortium name="The Broad Institute Genomics Platform"/>
            <consortium name="The Broad Institute Genome Sequencing Center for Infectious Disease"/>
            <person name="Wu L."/>
            <person name="Ma J."/>
        </authorList>
    </citation>
    <scope>NUCLEOTIDE SEQUENCE [LARGE SCALE GENOMIC DNA]</scope>
    <source>
        <strain evidence="3 4">NBRC 111368</strain>
    </source>
</reference>
<organism evidence="3 4">
    <name type="scientific">Halobium palmae</name>
    <dbReference type="NCBI Taxonomy" id="1776492"/>
    <lineage>
        <taxon>Archaea</taxon>
        <taxon>Methanobacteriati</taxon>
        <taxon>Methanobacteriota</taxon>
        <taxon>Stenosarchaea group</taxon>
        <taxon>Halobacteria</taxon>
        <taxon>Halobacteriales</taxon>
        <taxon>Haloferacaceae</taxon>
        <taxon>Halobium</taxon>
    </lineage>
</organism>
<dbReference type="AlphaFoldDB" id="A0ABD5RXL0"/>
<accession>A0ABD5RXL0</accession>
<dbReference type="EMBL" id="JBHSWU010000113">
    <property type="protein sequence ID" value="MFC6724164.1"/>
    <property type="molecule type" value="Genomic_DNA"/>
</dbReference>
<feature type="region of interest" description="Disordered" evidence="1">
    <location>
        <begin position="36"/>
        <end position="61"/>
    </location>
</feature>
<dbReference type="SUPFAM" id="SSF56322">
    <property type="entry name" value="ADC synthase"/>
    <property type="match status" value="1"/>
</dbReference>
<evidence type="ECO:0000313" key="3">
    <source>
        <dbReference type="EMBL" id="MFC6724164.1"/>
    </source>
</evidence>
<dbReference type="Gene3D" id="3.60.120.10">
    <property type="entry name" value="Anthranilate synthase"/>
    <property type="match status" value="1"/>
</dbReference>
<gene>
    <name evidence="3" type="ORF">ACFQE1_07205</name>
</gene>
<feature type="domain" description="Chorismate-utilising enzyme C-terminal" evidence="2">
    <location>
        <begin position="3"/>
        <end position="25"/>
    </location>
</feature>
<comment type="caution">
    <text evidence="3">The sequence shown here is derived from an EMBL/GenBank/DDBJ whole genome shotgun (WGS) entry which is preliminary data.</text>
</comment>
<evidence type="ECO:0000259" key="2">
    <source>
        <dbReference type="Pfam" id="PF00425"/>
    </source>
</evidence>
<sequence length="61" mass="6305">VGVRAGAGIVADSDPAAEYEETEKKMGGVLAALERIERSEGADAPSDESDESDGSVPEARR</sequence>